<evidence type="ECO:0000256" key="1">
    <source>
        <dbReference type="SAM" id="Phobius"/>
    </source>
</evidence>
<evidence type="ECO:0000313" key="3">
    <source>
        <dbReference type="Proteomes" id="UP001050808"/>
    </source>
</evidence>
<evidence type="ECO:0008006" key="4">
    <source>
        <dbReference type="Google" id="ProtNLM"/>
    </source>
</evidence>
<reference evidence="2" key="1">
    <citation type="submission" date="2024-05" db="EMBL/GenBank/DDBJ databases">
        <title>Whole genome shotgun sequence of Streptomyces violascens NBRC 12920.</title>
        <authorList>
            <person name="Komaki H."/>
            <person name="Tamura T."/>
        </authorList>
    </citation>
    <scope>NUCLEOTIDE SEQUENCE</scope>
    <source>
        <strain evidence="2">NBRC 12920</strain>
    </source>
</reference>
<proteinExistence type="predicted"/>
<dbReference type="InterPro" id="IPR021215">
    <property type="entry name" value="DUF2752"/>
</dbReference>
<accession>A0ABQ3QXP0</accession>
<dbReference type="EMBL" id="BNDY01000017">
    <property type="protein sequence ID" value="GHI42035.1"/>
    <property type="molecule type" value="Genomic_DNA"/>
</dbReference>
<keyword evidence="3" id="KW-1185">Reference proteome</keyword>
<comment type="caution">
    <text evidence="2">The sequence shown here is derived from an EMBL/GenBank/DDBJ whole genome shotgun (WGS) entry which is preliminary data.</text>
</comment>
<feature type="transmembrane region" description="Helical" evidence="1">
    <location>
        <begin position="23"/>
        <end position="45"/>
    </location>
</feature>
<protein>
    <recommendedName>
        <fullName evidence="4">DUF2752 domain-containing protein</fullName>
    </recommendedName>
</protein>
<gene>
    <name evidence="2" type="ORF">Sviol_64430</name>
</gene>
<dbReference type="Proteomes" id="UP001050808">
    <property type="component" value="Unassembled WGS sequence"/>
</dbReference>
<evidence type="ECO:0000313" key="2">
    <source>
        <dbReference type="EMBL" id="GHI42035.1"/>
    </source>
</evidence>
<sequence length="149" mass="16277">MLAPTRWPRPLIRICWSARNRQWGWDAAGFVVLLAGGAMALWGMFPVDLHGPWRYPGIMAPACGATRSVVALLHGDAVMAWRYNPLGFLMVLAAAAGVVRLVLGVLTRRWLTLFVRPGPLGWSALVLLVVALDVRQQGHAALLMSTGLR</sequence>
<keyword evidence="1" id="KW-0472">Membrane</keyword>
<feature type="transmembrane region" description="Helical" evidence="1">
    <location>
        <begin position="113"/>
        <end position="134"/>
    </location>
</feature>
<name>A0ABQ3QXP0_9ACTN</name>
<dbReference type="Pfam" id="PF10825">
    <property type="entry name" value="DUF2752"/>
    <property type="match status" value="1"/>
</dbReference>
<keyword evidence="1" id="KW-0812">Transmembrane</keyword>
<organism evidence="2 3">
    <name type="scientific">Streptomyces violascens</name>
    <dbReference type="NCBI Taxonomy" id="67381"/>
    <lineage>
        <taxon>Bacteria</taxon>
        <taxon>Bacillati</taxon>
        <taxon>Actinomycetota</taxon>
        <taxon>Actinomycetes</taxon>
        <taxon>Kitasatosporales</taxon>
        <taxon>Streptomycetaceae</taxon>
        <taxon>Streptomyces</taxon>
    </lineage>
</organism>
<keyword evidence="1" id="KW-1133">Transmembrane helix</keyword>
<feature type="transmembrane region" description="Helical" evidence="1">
    <location>
        <begin position="86"/>
        <end position="107"/>
    </location>
</feature>